<dbReference type="AlphaFoldDB" id="A0A1X0DNY8"/>
<feature type="compositionally biased region" description="Basic and acidic residues" evidence="1">
    <location>
        <begin position="9"/>
        <end position="18"/>
    </location>
</feature>
<keyword evidence="4" id="KW-1185">Reference proteome</keyword>
<sequence>MVAVSQTKRAAERGRTPEDATPPRLGPLTWRRSARFADNLMGPALLAGPANVIMQLARPGVGYGVLESPVQSGRVDKHPYKRARTTFSYLAVAVWGDERQKAAYRAAVNRSHVQVRSTESSPVQYSAFSRDLQLWVAACLYRGNVDVYNMFIGHLDDEAAEKHYRESAVLGTTLQVPLEMWPEDRAAFDEYWNAQLEKVNIDDAVRDYLYPIATARAAFPKLLRPLLEPIALLVTTGFLPQRFRDEMQLSWGPVRQAVFHTLMAGVGLTVRATPRLIREFPFNALLADVDRRIRRGIPLV</sequence>
<dbReference type="Proteomes" id="UP000192801">
    <property type="component" value="Unassembled WGS sequence"/>
</dbReference>
<name>A0A1X0DNY8_9MYCO</name>
<evidence type="ECO:0000256" key="1">
    <source>
        <dbReference type="SAM" id="MobiDB-lite"/>
    </source>
</evidence>
<organism evidence="3 4">
    <name type="scientific">Mycolicibacterium insubricum</name>
    <dbReference type="NCBI Taxonomy" id="444597"/>
    <lineage>
        <taxon>Bacteria</taxon>
        <taxon>Bacillati</taxon>
        <taxon>Actinomycetota</taxon>
        <taxon>Actinomycetes</taxon>
        <taxon>Mycobacteriales</taxon>
        <taxon>Mycobacteriaceae</taxon>
        <taxon>Mycolicibacterium</taxon>
    </lineage>
</organism>
<dbReference type="PANTHER" id="PTHR36151:SF3">
    <property type="entry name" value="ER-BOUND OXYGENASE MPAB_MPAB'_RUBBER OXYGENASE CATALYTIC DOMAIN-CONTAINING PROTEIN"/>
    <property type="match status" value="1"/>
</dbReference>
<evidence type="ECO:0000313" key="4">
    <source>
        <dbReference type="Proteomes" id="UP000192801"/>
    </source>
</evidence>
<feature type="region of interest" description="Disordered" evidence="1">
    <location>
        <begin position="1"/>
        <end position="28"/>
    </location>
</feature>
<dbReference type="InterPro" id="IPR018713">
    <property type="entry name" value="MPAB/Lcp_cat_dom"/>
</dbReference>
<protein>
    <recommendedName>
        <fullName evidence="2">ER-bound oxygenase mpaB/mpaB'/Rubber oxygenase catalytic domain-containing protein</fullName>
    </recommendedName>
</protein>
<accession>A0A1X0DNY8</accession>
<proteinExistence type="predicted"/>
<dbReference type="EMBL" id="MVHS01000002">
    <property type="protein sequence ID" value="ORA73862.1"/>
    <property type="molecule type" value="Genomic_DNA"/>
</dbReference>
<dbReference type="PANTHER" id="PTHR36151">
    <property type="entry name" value="BLR2777 PROTEIN"/>
    <property type="match status" value="1"/>
</dbReference>
<evidence type="ECO:0000259" key="2">
    <source>
        <dbReference type="Pfam" id="PF09995"/>
    </source>
</evidence>
<dbReference type="GO" id="GO:0016491">
    <property type="term" value="F:oxidoreductase activity"/>
    <property type="evidence" value="ECO:0007669"/>
    <property type="project" value="InterPro"/>
</dbReference>
<comment type="caution">
    <text evidence="3">The sequence shown here is derived from an EMBL/GenBank/DDBJ whole genome shotgun (WGS) entry which is preliminary data.</text>
</comment>
<feature type="domain" description="ER-bound oxygenase mpaB/mpaB'/Rubber oxygenase catalytic" evidence="2">
    <location>
        <begin position="42"/>
        <end position="266"/>
    </location>
</feature>
<dbReference type="RefSeq" id="WP_083029036.1">
    <property type="nucleotide sequence ID" value="NZ_AP022618.1"/>
</dbReference>
<gene>
    <name evidence="3" type="ORF">BST26_01440</name>
</gene>
<evidence type="ECO:0000313" key="3">
    <source>
        <dbReference type="EMBL" id="ORA73862.1"/>
    </source>
</evidence>
<reference evidence="3 4" key="1">
    <citation type="submission" date="2016-12" db="EMBL/GenBank/DDBJ databases">
        <title>The new phylogeny of genus Mycobacterium.</title>
        <authorList>
            <person name="Tortoli E."/>
            <person name="Trovato A."/>
            <person name="Cirillo D.M."/>
        </authorList>
    </citation>
    <scope>NUCLEOTIDE SEQUENCE [LARGE SCALE GENOMIC DNA]</scope>
    <source>
        <strain evidence="3 4">DSM 45130</strain>
    </source>
</reference>
<dbReference type="STRING" id="444597.BST26_01440"/>
<dbReference type="OrthoDB" id="3422701at2"/>
<dbReference type="Pfam" id="PF09995">
    <property type="entry name" value="MPAB_Lcp_cat"/>
    <property type="match status" value="1"/>
</dbReference>